<dbReference type="SUPFAM" id="SSF54236">
    <property type="entry name" value="Ubiquitin-like"/>
    <property type="match status" value="1"/>
</dbReference>
<evidence type="ECO:0000313" key="7">
    <source>
        <dbReference type="Proteomes" id="UP000837857"/>
    </source>
</evidence>
<dbReference type="Pfam" id="PF04758">
    <property type="entry name" value="Ribosomal_S30"/>
    <property type="match status" value="1"/>
</dbReference>
<keyword evidence="7" id="KW-1185">Reference proteome</keyword>
<keyword evidence="4" id="KW-0812">Transmembrane</keyword>
<accession>A0ABN8I399</accession>
<feature type="transmembrane region" description="Helical" evidence="4">
    <location>
        <begin position="6"/>
        <end position="28"/>
    </location>
</feature>
<feature type="non-terminal residue" evidence="6">
    <location>
        <position position="159"/>
    </location>
</feature>
<dbReference type="InterPro" id="IPR000626">
    <property type="entry name" value="Ubiquitin-like_dom"/>
</dbReference>
<sequence length="159" mass="17752">MTSSVYVYPLPFCHYCFFFLSVCASGYFKMQLHIRGQSTHVLDVNGQESIGQIKERIRSLAEVGDDDMTLSLCGAPLDDTTLVSDLSSTELDLTIPLLGGKVHGSLARAGKVKGQTPKVEKQQKKKKKTGRAKRRIQYNRRFVNVVQTFGRRRGPNSNS</sequence>
<proteinExistence type="predicted"/>
<evidence type="ECO:0000256" key="4">
    <source>
        <dbReference type="SAM" id="Phobius"/>
    </source>
</evidence>
<protein>
    <recommendedName>
        <fullName evidence="5">Ubiquitin-like domain-containing protein</fullName>
    </recommendedName>
</protein>
<feature type="domain" description="Ubiquitin-like" evidence="5">
    <location>
        <begin position="30"/>
        <end position="87"/>
    </location>
</feature>
<name>A0ABN8I399_9NEOP</name>
<feature type="compositionally biased region" description="Basic residues" evidence="3">
    <location>
        <begin position="123"/>
        <end position="134"/>
    </location>
</feature>
<dbReference type="PANTHER" id="PTHR12650:SF15">
    <property type="entry name" value="RIBOSOMAL PROTEIN S30, ISOFORM A"/>
    <property type="match status" value="1"/>
</dbReference>
<evidence type="ECO:0000313" key="6">
    <source>
        <dbReference type="EMBL" id="CAH2046941.1"/>
    </source>
</evidence>
<keyword evidence="2" id="KW-0687">Ribonucleoprotein</keyword>
<reference evidence="6" key="1">
    <citation type="submission" date="2022-03" db="EMBL/GenBank/DDBJ databases">
        <authorList>
            <person name="Martin H S."/>
        </authorList>
    </citation>
    <scope>NUCLEOTIDE SEQUENCE</scope>
</reference>
<dbReference type="Proteomes" id="UP000837857">
    <property type="component" value="Chromosome 17"/>
</dbReference>
<evidence type="ECO:0000256" key="1">
    <source>
        <dbReference type="ARBA" id="ARBA00022980"/>
    </source>
</evidence>
<dbReference type="PROSITE" id="PS50053">
    <property type="entry name" value="UBIQUITIN_2"/>
    <property type="match status" value="1"/>
</dbReference>
<evidence type="ECO:0000256" key="3">
    <source>
        <dbReference type="SAM" id="MobiDB-lite"/>
    </source>
</evidence>
<keyword evidence="1" id="KW-0689">Ribosomal protein</keyword>
<dbReference type="Gene3D" id="3.10.20.90">
    <property type="entry name" value="Phosphatidylinositol 3-kinase Catalytic Subunit, Chain A, domain 1"/>
    <property type="match status" value="1"/>
</dbReference>
<gene>
    <name evidence="6" type="ORF">IPOD504_LOCUS5557</name>
</gene>
<dbReference type="SMART" id="SM00213">
    <property type="entry name" value="UBQ"/>
    <property type="match status" value="1"/>
</dbReference>
<feature type="region of interest" description="Disordered" evidence="3">
    <location>
        <begin position="109"/>
        <end position="134"/>
    </location>
</feature>
<keyword evidence="4" id="KW-0472">Membrane</keyword>
<dbReference type="InterPro" id="IPR029071">
    <property type="entry name" value="Ubiquitin-like_domsf"/>
</dbReference>
<keyword evidence="4" id="KW-1133">Transmembrane helix</keyword>
<evidence type="ECO:0000259" key="5">
    <source>
        <dbReference type="PROSITE" id="PS50053"/>
    </source>
</evidence>
<dbReference type="InterPro" id="IPR006846">
    <property type="entry name" value="Ribosomal_eS30"/>
</dbReference>
<evidence type="ECO:0000256" key="2">
    <source>
        <dbReference type="ARBA" id="ARBA00023274"/>
    </source>
</evidence>
<dbReference type="PANTHER" id="PTHR12650">
    <property type="entry name" value="40S RIBOSOMAL PROTEIN S30/UBIQUITIN-LIKE PROTEIN FUBI"/>
    <property type="match status" value="1"/>
</dbReference>
<organism evidence="6 7">
    <name type="scientific">Iphiclides podalirius</name>
    <name type="common">scarce swallowtail</name>
    <dbReference type="NCBI Taxonomy" id="110791"/>
    <lineage>
        <taxon>Eukaryota</taxon>
        <taxon>Metazoa</taxon>
        <taxon>Ecdysozoa</taxon>
        <taxon>Arthropoda</taxon>
        <taxon>Hexapoda</taxon>
        <taxon>Insecta</taxon>
        <taxon>Pterygota</taxon>
        <taxon>Neoptera</taxon>
        <taxon>Endopterygota</taxon>
        <taxon>Lepidoptera</taxon>
        <taxon>Glossata</taxon>
        <taxon>Ditrysia</taxon>
        <taxon>Papilionoidea</taxon>
        <taxon>Papilionidae</taxon>
        <taxon>Papilioninae</taxon>
        <taxon>Iphiclides</taxon>
    </lineage>
</organism>
<dbReference type="EMBL" id="OW152829">
    <property type="protein sequence ID" value="CAH2046941.1"/>
    <property type="molecule type" value="Genomic_DNA"/>
</dbReference>